<dbReference type="NCBIfam" id="TIGR03625">
    <property type="entry name" value="L3_bact"/>
    <property type="match status" value="1"/>
</dbReference>
<dbReference type="InterPro" id="IPR009000">
    <property type="entry name" value="Transl_B-barrel_sf"/>
</dbReference>
<sequence length="352" mass="39917">MEVMSLLQNTTSVLAGSVGTTRNMSRMKKTRPFWQPKPTRTLYPEELTPSNEAFGSEVISDHLSSSSPLKCEPWERGVWTQTSMRCGIIARKIGVYPMWDKNGRRLLTTLLEVPDNQVIKYIPPEKLLETTHNKNKNRKRPMEMGALVVGADPIDPRLVTKEYYGLFADTGLMPKKKLTKFLITPDAKLPPGTPLYASHYTPGHYVDVLGTTIDRGFQGVMKRWLFKGMPATHGVTKSHRRPGNIGSGGAKARVLPGQKMPGHMGRKKRILRGLKIWRVNTKYNVLWVQGPAIPGATGSYVYVYDSWYHHCRHTPDNPPPFPTFFQDEDNIDEELYHEDLHVFSNPSISFNE</sequence>
<dbReference type="Pfam" id="PF00297">
    <property type="entry name" value="Ribosomal_L3"/>
    <property type="match status" value="1"/>
</dbReference>
<dbReference type="InterPro" id="IPR000597">
    <property type="entry name" value="Ribosomal_uL3"/>
</dbReference>
<keyword evidence="2" id="KW-0689">Ribosomal protein</keyword>
<evidence type="ECO:0000256" key="2">
    <source>
        <dbReference type="ARBA" id="ARBA00022980"/>
    </source>
</evidence>
<dbReference type="GO" id="GO:0006412">
    <property type="term" value="P:translation"/>
    <property type="evidence" value="ECO:0007669"/>
    <property type="project" value="InterPro"/>
</dbReference>
<dbReference type="InterPro" id="IPR019927">
    <property type="entry name" value="Ribosomal_uL3_bac/org-type"/>
</dbReference>
<dbReference type="GO" id="GO:0003735">
    <property type="term" value="F:structural constituent of ribosome"/>
    <property type="evidence" value="ECO:0007669"/>
    <property type="project" value="InterPro"/>
</dbReference>
<evidence type="ECO:0000256" key="4">
    <source>
        <dbReference type="ARBA" id="ARBA00035209"/>
    </source>
</evidence>
<name>A0AAE1GJK5_PETCI</name>
<feature type="region of interest" description="Disordered" evidence="6">
    <location>
        <begin position="233"/>
        <end position="264"/>
    </location>
</feature>
<dbReference type="SUPFAM" id="SSF50447">
    <property type="entry name" value="Translation proteins"/>
    <property type="match status" value="1"/>
</dbReference>
<dbReference type="AlphaFoldDB" id="A0AAE1GJK5"/>
<keyword evidence="8" id="KW-1185">Reference proteome</keyword>
<proteinExistence type="inferred from homology"/>
<comment type="similarity">
    <text evidence="1">Belongs to the universal ribosomal protein uL3 family.</text>
</comment>
<organism evidence="7 8">
    <name type="scientific">Petrolisthes cinctipes</name>
    <name type="common">Flat porcelain crab</name>
    <dbReference type="NCBI Taxonomy" id="88211"/>
    <lineage>
        <taxon>Eukaryota</taxon>
        <taxon>Metazoa</taxon>
        <taxon>Ecdysozoa</taxon>
        <taxon>Arthropoda</taxon>
        <taxon>Crustacea</taxon>
        <taxon>Multicrustacea</taxon>
        <taxon>Malacostraca</taxon>
        <taxon>Eumalacostraca</taxon>
        <taxon>Eucarida</taxon>
        <taxon>Decapoda</taxon>
        <taxon>Pleocyemata</taxon>
        <taxon>Anomura</taxon>
        <taxon>Galatheoidea</taxon>
        <taxon>Porcellanidae</taxon>
        <taxon>Petrolisthes</taxon>
    </lineage>
</organism>
<dbReference type="Proteomes" id="UP001286313">
    <property type="component" value="Unassembled WGS sequence"/>
</dbReference>
<dbReference type="EMBL" id="JAWQEG010000235">
    <property type="protein sequence ID" value="KAK3893036.1"/>
    <property type="molecule type" value="Genomic_DNA"/>
</dbReference>
<protein>
    <recommendedName>
        <fullName evidence="4">Large ribosomal subunit protein uL3m</fullName>
    </recommendedName>
    <alternativeName>
        <fullName evidence="5">39S ribosomal protein L3, mitochondrial</fullName>
    </alternativeName>
</protein>
<evidence type="ECO:0000256" key="1">
    <source>
        <dbReference type="ARBA" id="ARBA00006540"/>
    </source>
</evidence>
<evidence type="ECO:0000256" key="5">
    <source>
        <dbReference type="ARBA" id="ARBA00035396"/>
    </source>
</evidence>
<evidence type="ECO:0000313" key="7">
    <source>
        <dbReference type="EMBL" id="KAK3893036.1"/>
    </source>
</evidence>
<dbReference type="FunFam" id="2.40.30.10:FF:000049">
    <property type="entry name" value="39S ribosomal protein L3, mitochondrial"/>
    <property type="match status" value="1"/>
</dbReference>
<evidence type="ECO:0000256" key="3">
    <source>
        <dbReference type="ARBA" id="ARBA00023274"/>
    </source>
</evidence>
<gene>
    <name evidence="7" type="ORF">Pcinc_003130</name>
</gene>
<dbReference type="Gene3D" id="2.40.30.10">
    <property type="entry name" value="Translation factors"/>
    <property type="match status" value="2"/>
</dbReference>
<evidence type="ECO:0000256" key="6">
    <source>
        <dbReference type="SAM" id="MobiDB-lite"/>
    </source>
</evidence>
<reference evidence="7" key="1">
    <citation type="submission" date="2023-10" db="EMBL/GenBank/DDBJ databases">
        <title>Genome assemblies of two species of porcelain crab, Petrolisthes cinctipes and Petrolisthes manimaculis (Anomura: Porcellanidae).</title>
        <authorList>
            <person name="Angst P."/>
        </authorList>
    </citation>
    <scope>NUCLEOTIDE SEQUENCE</scope>
    <source>
        <strain evidence="7">PB745_01</strain>
        <tissue evidence="7">Gill</tissue>
    </source>
</reference>
<accession>A0AAE1GJK5</accession>
<comment type="caution">
    <text evidence="7">The sequence shown here is derived from an EMBL/GenBank/DDBJ whole genome shotgun (WGS) entry which is preliminary data.</text>
</comment>
<dbReference type="GO" id="GO:0005762">
    <property type="term" value="C:mitochondrial large ribosomal subunit"/>
    <property type="evidence" value="ECO:0007669"/>
    <property type="project" value="TreeGrafter"/>
</dbReference>
<dbReference type="PANTHER" id="PTHR11229">
    <property type="entry name" value="50S RIBOSOMAL PROTEIN L3"/>
    <property type="match status" value="1"/>
</dbReference>
<evidence type="ECO:0000313" key="8">
    <source>
        <dbReference type="Proteomes" id="UP001286313"/>
    </source>
</evidence>
<dbReference type="PANTHER" id="PTHR11229:SF8">
    <property type="entry name" value="LARGE RIBOSOMAL SUBUNIT PROTEIN UL3M"/>
    <property type="match status" value="1"/>
</dbReference>
<keyword evidence="3" id="KW-0687">Ribonucleoprotein</keyword>